<feature type="domain" description="RNA polymerase sigma-70 region 2" evidence="5">
    <location>
        <begin position="26"/>
        <end position="91"/>
    </location>
</feature>
<dbReference type="InterPro" id="IPR007627">
    <property type="entry name" value="RNA_pol_sigma70_r2"/>
</dbReference>
<evidence type="ECO:0000256" key="3">
    <source>
        <dbReference type="ARBA" id="ARBA00023082"/>
    </source>
</evidence>
<evidence type="ECO:0000256" key="4">
    <source>
        <dbReference type="ARBA" id="ARBA00023163"/>
    </source>
</evidence>
<dbReference type="Proteomes" id="UP000178168">
    <property type="component" value="Unassembled WGS sequence"/>
</dbReference>
<accession>A0A1G2SMH0</accession>
<evidence type="ECO:0000256" key="2">
    <source>
        <dbReference type="ARBA" id="ARBA00023015"/>
    </source>
</evidence>
<comment type="similarity">
    <text evidence="1">Belongs to the sigma-70 factor family. ECF subfamily.</text>
</comment>
<dbReference type="EMBL" id="MHUZ01000013">
    <property type="protein sequence ID" value="OHA85898.1"/>
    <property type="molecule type" value="Genomic_DNA"/>
</dbReference>
<evidence type="ECO:0008006" key="9">
    <source>
        <dbReference type="Google" id="ProtNLM"/>
    </source>
</evidence>
<keyword evidence="2" id="KW-0805">Transcription regulation</keyword>
<keyword evidence="4" id="KW-0804">Transcription</keyword>
<dbReference type="Gene3D" id="1.10.1740.10">
    <property type="match status" value="1"/>
</dbReference>
<dbReference type="GO" id="GO:0003677">
    <property type="term" value="F:DNA binding"/>
    <property type="evidence" value="ECO:0007669"/>
    <property type="project" value="InterPro"/>
</dbReference>
<dbReference type="InterPro" id="IPR039425">
    <property type="entry name" value="RNA_pol_sigma-70-like"/>
</dbReference>
<dbReference type="STRING" id="1802730.A2591_04260"/>
<comment type="caution">
    <text evidence="7">The sequence shown here is derived from an EMBL/GenBank/DDBJ whole genome shotgun (WGS) entry which is preliminary data.</text>
</comment>
<dbReference type="PANTHER" id="PTHR43133:SF51">
    <property type="entry name" value="RNA POLYMERASE SIGMA FACTOR"/>
    <property type="match status" value="1"/>
</dbReference>
<keyword evidence="3" id="KW-0731">Sigma factor</keyword>
<dbReference type="InterPro" id="IPR013324">
    <property type="entry name" value="RNA_pol_sigma_r3/r4-like"/>
</dbReference>
<evidence type="ECO:0000259" key="5">
    <source>
        <dbReference type="Pfam" id="PF04542"/>
    </source>
</evidence>
<dbReference type="Gene3D" id="1.10.10.10">
    <property type="entry name" value="Winged helix-like DNA-binding domain superfamily/Winged helix DNA-binding domain"/>
    <property type="match status" value="1"/>
</dbReference>
<evidence type="ECO:0000313" key="8">
    <source>
        <dbReference type="Proteomes" id="UP000178168"/>
    </source>
</evidence>
<reference evidence="7 8" key="1">
    <citation type="journal article" date="2016" name="Nat. Commun.">
        <title>Thousands of microbial genomes shed light on interconnected biogeochemical processes in an aquifer system.</title>
        <authorList>
            <person name="Anantharaman K."/>
            <person name="Brown C.T."/>
            <person name="Hug L.A."/>
            <person name="Sharon I."/>
            <person name="Castelle C.J."/>
            <person name="Probst A.J."/>
            <person name="Thomas B.C."/>
            <person name="Singh A."/>
            <person name="Wilkins M.J."/>
            <person name="Karaoz U."/>
            <person name="Brodie E.L."/>
            <person name="Williams K.H."/>
            <person name="Hubbard S.S."/>
            <person name="Banfield J.F."/>
        </authorList>
    </citation>
    <scope>NUCLEOTIDE SEQUENCE [LARGE SCALE GENOMIC DNA]</scope>
</reference>
<dbReference type="AlphaFoldDB" id="A0A1G2SMH0"/>
<dbReference type="NCBIfam" id="TIGR02937">
    <property type="entry name" value="sigma70-ECF"/>
    <property type="match status" value="1"/>
</dbReference>
<sequence length="188" mass="21714">MEQDTRTDEALATLVQAGDHAALAVLVHRYEAPLRRYGRKFLVTQNDLDDVLQEVFIKAYQNIQSFDSARRFSPWIYRIAHNEFVSFLRRTTGERVGAVDLDTIAPWLVAREDATAYAEGEEMKRVLDVCLRELAPKYREPLVLRYVEDLSYEEIADVMQVPRATVGVRITRGKVLARAICERLQYHL</sequence>
<dbReference type="GO" id="GO:0016987">
    <property type="term" value="F:sigma factor activity"/>
    <property type="evidence" value="ECO:0007669"/>
    <property type="project" value="UniProtKB-KW"/>
</dbReference>
<dbReference type="Pfam" id="PF04542">
    <property type="entry name" value="Sigma70_r2"/>
    <property type="match status" value="1"/>
</dbReference>
<feature type="domain" description="RNA polymerase sigma factor 70 region 4 type 2" evidence="6">
    <location>
        <begin position="126"/>
        <end position="174"/>
    </location>
</feature>
<dbReference type="InterPro" id="IPR036388">
    <property type="entry name" value="WH-like_DNA-bd_sf"/>
</dbReference>
<evidence type="ECO:0000259" key="6">
    <source>
        <dbReference type="Pfam" id="PF08281"/>
    </source>
</evidence>
<proteinExistence type="inferred from homology"/>
<dbReference type="InterPro" id="IPR014284">
    <property type="entry name" value="RNA_pol_sigma-70_dom"/>
</dbReference>
<protein>
    <recommendedName>
        <fullName evidence="9">RNA polymerase sigma factor</fullName>
    </recommendedName>
</protein>
<dbReference type="GO" id="GO:0006352">
    <property type="term" value="P:DNA-templated transcription initiation"/>
    <property type="evidence" value="ECO:0007669"/>
    <property type="project" value="InterPro"/>
</dbReference>
<evidence type="ECO:0000256" key="1">
    <source>
        <dbReference type="ARBA" id="ARBA00010641"/>
    </source>
</evidence>
<dbReference type="PANTHER" id="PTHR43133">
    <property type="entry name" value="RNA POLYMERASE ECF-TYPE SIGMA FACTO"/>
    <property type="match status" value="1"/>
</dbReference>
<gene>
    <name evidence="7" type="ORF">A2591_04260</name>
</gene>
<dbReference type="InterPro" id="IPR013249">
    <property type="entry name" value="RNA_pol_sigma70_r4_t2"/>
</dbReference>
<dbReference type="InterPro" id="IPR013325">
    <property type="entry name" value="RNA_pol_sigma_r2"/>
</dbReference>
<evidence type="ECO:0000313" key="7">
    <source>
        <dbReference type="EMBL" id="OHA85898.1"/>
    </source>
</evidence>
<dbReference type="SUPFAM" id="SSF88946">
    <property type="entry name" value="Sigma2 domain of RNA polymerase sigma factors"/>
    <property type="match status" value="1"/>
</dbReference>
<organism evidence="7 8">
    <name type="scientific">Candidatus Yonathbacteria bacterium RIFOXYD1_FULL_52_36</name>
    <dbReference type="NCBI Taxonomy" id="1802730"/>
    <lineage>
        <taxon>Bacteria</taxon>
        <taxon>Candidatus Yonathiibacteriota</taxon>
    </lineage>
</organism>
<dbReference type="CDD" id="cd06171">
    <property type="entry name" value="Sigma70_r4"/>
    <property type="match status" value="1"/>
</dbReference>
<name>A0A1G2SMH0_9BACT</name>
<dbReference type="Pfam" id="PF08281">
    <property type="entry name" value="Sigma70_r4_2"/>
    <property type="match status" value="1"/>
</dbReference>
<dbReference type="SUPFAM" id="SSF88659">
    <property type="entry name" value="Sigma3 and sigma4 domains of RNA polymerase sigma factors"/>
    <property type="match status" value="1"/>
</dbReference>